<protein>
    <submittedName>
        <fullName evidence="1">Uncharacterized protein</fullName>
    </submittedName>
</protein>
<proteinExistence type="predicted"/>
<name>A0A1A8DUJ4_NOTKA</name>
<reference evidence="1" key="1">
    <citation type="submission" date="2016-05" db="EMBL/GenBank/DDBJ databases">
        <authorList>
            <person name="Lavstsen T."/>
            <person name="Jespersen J.S."/>
        </authorList>
    </citation>
    <scope>NUCLEOTIDE SEQUENCE</scope>
    <source>
        <tissue evidence="1">Brain</tissue>
    </source>
</reference>
<feature type="non-terminal residue" evidence="1">
    <location>
        <position position="1"/>
    </location>
</feature>
<gene>
    <name evidence="1" type="primary">Nfu_g_1_024604</name>
</gene>
<dbReference type="AlphaFoldDB" id="A0A1A8DUJ4"/>
<organism evidence="1">
    <name type="scientific">Nothobranchius kadleci</name>
    <name type="common">African annual killifish</name>
    <dbReference type="NCBI Taxonomy" id="1051664"/>
    <lineage>
        <taxon>Eukaryota</taxon>
        <taxon>Metazoa</taxon>
        <taxon>Chordata</taxon>
        <taxon>Craniata</taxon>
        <taxon>Vertebrata</taxon>
        <taxon>Euteleostomi</taxon>
        <taxon>Actinopterygii</taxon>
        <taxon>Neopterygii</taxon>
        <taxon>Teleostei</taxon>
        <taxon>Neoteleostei</taxon>
        <taxon>Acanthomorphata</taxon>
        <taxon>Ovalentaria</taxon>
        <taxon>Atherinomorphae</taxon>
        <taxon>Cyprinodontiformes</taxon>
        <taxon>Nothobranchiidae</taxon>
        <taxon>Nothobranchius</taxon>
    </lineage>
</organism>
<dbReference type="EMBL" id="HAEA01008019">
    <property type="protein sequence ID" value="SBQ36499.1"/>
    <property type="molecule type" value="Transcribed_RNA"/>
</dbReference>
<feature type="non-terminal residue" evidence="1">
    <location>
        <position position="69"/>
    </location>
</feature>
<sequence length="69" mass="7387">TPTNQSFRRGCPSSRAAVERLSVVTVLPLSMNGSISLITTHSRQPLPAGTTRVLAKIWEDIADVEGLPS</sequence>
<accession>A0A1A8DUJ4</accession>
<reference evidence="1" key="2">
    <citation type="submission" date="2016-06" db="EMBL/GenBank/DDBJ databases">
        <title>The genome of a short-lived fish provides insights into sex chromosome evolution and the genetic control of aging.</title>
        <authorList>
            <person name="Reichwald K."/>
            <person name="Felder M."/>
            <person name="Petzold A."/>
            <person name="Koch P."/>
            <person name="Groth M."/>
            <person name="Platzer M."/>
        </authorList>
    </citation>
    <scope>NUCLEOTIDE SEQUENCE</scope>
    <source>
        <tissue evidence="1">Brain</tissue>
    </source>
</reference>
<evidence type="ECO:0000313" key="1">
    <source>
        <dbReference type="EMBL" id="SBQ36499.1"/>
    </source>
</evidence>